<feature type="binding site" evidence="6">
    <location>
        <position position="224"/>
    </location>
    <ligand>
        <name>NAD(+)</name>
        <dbReference type="ChEBI" id="CHEBI:57540"/>
    </ligand>
</feature>
<keyword evidence="5 6" id="KW-0238">DNA-binding</keyword>
<dbReference type="Pfam" id="PF14487">
    <property type="entry name" value="DarT"/>
    <property type="match status" value="1"/>
</dbReference>
<proteinExistence type="inferred from homology"/>
<evidence type="ECO:0000256" key="3">
    <source>
        <dbReference type="ARBA" id="ARBA00022679"/>
    </source>
</evidence>
<protein>
    <recommendedName>
        <fullName evidence="7">DarT domain-containing protein</fullName>
    </recommendedName>
</protein>
<feature type="active site" description="Proton acceptor" evidence="6">
    <location>
        <position position="224"/>
    </location>
</feature>
<dbReference type="GO" id="GO:0016779">
    <property type="term" value="F:nucleotidyltransferase activity"/>
    <property type="evidence" value="ECO:0007669"/>
    <property type="project" value="UniProtKB-UniRule"/>
</dbReference>
<organism evidence="8 9">
    <name type="scientific">Psychroflexus torquis (strain ATCC 700755 / CIP 106069 / ACAM 623)</name>
    <dbReference type="NCBI Taxonomy" id="313595"/>
    <lineage>
        <taxon>Bacteria</taxon>
        <taxon>Pseudomonadati</taxon>
        <taxon>Bacteroidota</taxon>
        <taxon>Flavobacteriia</taxon>
        <taxon>Flavobacteriales</taxon>
        <taxon>Flavobacteriaceae</taxon>
        <taxon>Psychroflexus</taxon>
    </lineage>
</organism>
<keyword evidence="9" id="KW-1185">Reference proteome</keyword>
<evidence type="ECO:0000256" key="6">
    <source>
        <dbReference type="PROSITE-ProRule" id="PRU01362"/>
    </source>
</evidence>
<comment type="similarity">
    <text evidence="6">Belongs to the DarT ADP-ribosyltransferase family.</text>
</comment>
<dbReference type="OrthoDB" id="9813972at2"/>
<evidence type="ECO:0000256" key="5">
    <source>
        <dbReference type="ARBA" id="ARBA00023125"/>
    </source>
</evidence>
<evidence type="ECO:0000256" key="2">
    <source>
        <dbReference type="ARBA" id="ARBA00022676"/>
    </source>
</evidence>
<dbReference type="GO" id="GO:0016757">
    <property type="term" value="F:glycosyltransferase activity"/>
    <property type="evidence" value="ECO:0007669"/>
    <property type="project" value="UniProtKB-UniRule"/>
</dbReference>
<dbReference type="AlphaFoldDB" id="K4IVD2"/>
<dbReference type="HOGENOM" id="CLU_737456_0_0_10"/>
<feature type="active site" evidence="6">
    <location>
        <position position="329"/>
    </location>
</feature>
<evidence type="ECO:0000256" key="1">
    <source>
        <dbReference type="ARBA" id="ARBA00022649"/>
    </source>
</evidence>
<reference evidence="8" key="2">
    <citation type="submission" date="2012-09" db="EMBL/GenBank/DDBJ databases">
        <title>The complete sequence of Psychroflexus torquis an extreme psychrophile from sea-ice that is stimulated by light.</title>
        <authorList>
            <person name="Feng S."/>
            <person name="Powell S.M."/>
            <person name="Bowman J.P."/>
        </authorList>
    </citation>
    <scope>NUCLEOTIDE SEQUENCE [LARGE SCALE GENOMIC DNA]</scope>
    <source>
        <strain evidence="8">ATCC 700755</strain>
    </source>
</reference>
<name>K4IVD2_PSYTT</name>
<keyword evidence="4 6" id="KW-0548">Nucleotidyltransferase</keyword>
<sequence length="375" mass="44145">MKHIDSYNDNDYINILKLLQDEMAVIENFLTSIIQNNNFSEIDDLEMFYNDIFSKPVIKKHIVCKISQIYKPLYLSNPGPHSKGNSYYHLILKLESEEINWLDNLYNKVLSRFIRFYKHFFSKIDNYFISMNSSQLENYQQVFEKIKEEVKVFIDTVDKREILSRRQQLKTELLTKIPFGGLFYITHLDNVASILKLGILSHNLAHSNGFVSTDISNQQVNARRNRIDPNLGGNIHDYTPLYFNHKNPMLYTLCKNTDRNKLILLKVNPHILLAENVSFSDGNASVRSTKFYNNIEEFNNINWTLINSGSWNHYEFNIKREQSRIMCSEVLAKEKIPSYYINEIFVYSEETLEQILPMFPNHLGIKTSINKSLYF</sequence>
<feature type="domain" description="DarT" evidence="7">
    <location>
        <begin position="180"/>
        <end position="375"/>
    </location>
</feature>
<dbReference type="Proteomes" id="UP000008514">
    <property type="component" value="Chromosome"/>
</dbReference>
<reference evidence="8" key="1">
    <citation type="submission" date="2006-03" db="EMBL/GenBank/DDBJ databases">
        <authorList>
            <person name="Bowman J."/>
            <person name="Ferriera S."/>
            <person name="Johnson J."/>
            <person name="Kravitz S."/>
            <person name="Halpern A."/>
            <person name="Remington K."/>
            <person name="Beeson K."/>
            <person name="Tran B."/>
            <person name="Rogers Y.-H."/>
            <person name="Friedman R."/>
            <person name="Venter J.C."/>
        </authorList>
    </citation>
    <scope>NUCLEOTIDE SEQUENCE [LARGE SCALE GENOMIC DNA]</scope>
    <source>
        <strain evidence="8">ATCC 700755</strain>
    </source>
</reference>
<dbReference type="PROSITE" id="PS52018">
    <property type="entry name" value="DART"/>
    <property type="match status" value="1"/>
</dbReference>
<comment type="caution">
    <text evidence="6">Lacks conserved residue(s) required for the propagation of feature annotation.</text>
</comment>
<evidence type="ECO:0000313" key="8">
    <source>
        <dbReference type="EMBL" id="AFU69430.1"/>
    </source>
</evidence>
<dbReference type="GO" id="GO:0003677">
    <property type="term" value="F:DNA binding"/>
    <property type="evidence" value="ECO:0007669"/>
    <property type="project" value="UniProtKB-UniRule"/>
</dbReference>
<evidence type="ECO:0000259" key="7">
    <source>
        <dbReference type="PROSITE" id="PS52018"/>
    </source>
</evidence>
<dbReference type="STRING" id="313595.P700755_002689"/>
<keyword evidence="3 6" id="KW-0808">Transferase</keyword>
<evidence type="ECO:0000313" key="9">
    <source>
        <dbReference type="Proteomes" id="UP000008514"/>
    </source>
</evidence>
<keyword evidence="1 6" id="KW-1277">Toxin-antitoxin system</keyword>
<accession>K4IVD2</accession>
<dbReference type="InterPro" id="IPR029494">
    <property type="entry name" value="DarT"/>
</dbReference>
<dbReference type="KEGG" id="ptq:P700755_002689"/>
<keyword evidence="2 6" id="KW-0328">Glycosyltransferase</keyword>
<comment type="catalytic activity">
    <reaction evidence="6">
        <text>a thymidine in DNA + NAD(+) = an N-(ADP-alpha-D-ribosyl)-thymidine in DNA + nicotinamide + H(+)</text>
        <dbReference type="Rhea" id="RHEA:71651"/>
        <dbReference type="Rhea" id="RHEA-COMP:13556"/>
        <dbReference type="Rhea" id="RHEA-COMP:18051"/>
        <dbReference type="ChEBI" id="CHEBI:15378"/>
        <dbReference type="ChEBI" id="CHEBI:17154"/>
        <dbReference type="ChEBI" id="CHEBI:57540"/>
        <dbReference type="ChEBI" id="CHEBI:137386"/>
        <dbReference type="ChEBI" id="CHEBI:191199"/>
    </reaction>
</comment>
<dbReference type="eggNOG" id="ENOG5032WEV">
    <property type="taxonomic scope" value="Bacteria"/>
</dbReference>
<dbReference type="RefSeq" id="WP_015024993.1">
    <property type="nucleotide sequence ID" value="NC_018721.1"/>
</dbReference>
<evidence type="ECO:0000256" key="4">
    <source>
        <dbReference type="ARBA" id="ARBA00022695"/>
    </source>
</evidence>
<feature type="binding site" evidence="6">
    <location>
        <begin position="184"/>
        <end position="186"/>
    </location>
    <ligand>
        <name>NAD(+)</name>
        <dbReference type="ChEBI" id="CHEBI:57540"/>
    </ligand>
</feature>
<dbReference type="EMBL" id="CP003879">
    <property type="protein sequence ID" value="AFU69430.1"/>
    <property type="molecule type" value="Genomic_DNA"/>
</dbReference>
<gene>
    <name evidence="8" type="ordered locus">P700755_002689</name>
</gene>